<sequence length="73" mass="8031">MEESGFQIAVRYRNSGRYLAVAEPSETAFHQISVEIRNHTRSGVLRPRIAAIAVNNGDSGTLLPLVTVFGFQN</sequence>
<dbReference type="AlphaFoldDB" id="A0A1R3KID9"/>
<dbReference type="Proteomes" id="UP000187203">
    <property type="component" value="Unassembled WGS sequence"/>
</dbReference>
<proteinExistence type="predicted"/>
<name>A0A1R3KID9_9ROSI</name>
<keyword evidence="2" id="KW-1185">Reference proteome</keyword>
<gene>
    <name evidence="1" type="ORF">COLO4_07839</name>
</gene>
<organism evidence="1 2">
    <name type="scientific">Corchorus olitorius</name>
    <dbReference type="NCBI Taxonomy" id="93759"/>
    <lineage>
        <taxon>Eukaryota</taxon>
        <taxon>Viridiplantae</taxon>
        <taxon>Streptophyta</taxon>
        <taxon>Embryophyta</taxon>
        <taxon>Tracheophyta</taxon>
        <taxon>Spermatophyta</taxon>
        <taxon>Magnoliopsida</taxon>
        <taxon>eudicotyledons</taxon>
        <taxon>Gunneridae</taxon>
        <taxon>Pentapetalae</taxon>
        <taxon>rosids</taxon>
        <taxon>malvids</taxon>
        <taxon>Malvales</taxon>
        <taxon>Malvaceae</taxon>
        <taxon>Grewioideae</taxon>
        <taxon>Apeibeae</taxon>
        <taxon>Corchorus</taxon>
    </lineage>
</organism>
<dbReference type="EMBL" id="AWUE01013482">
    <property type="protein sequence ID" value="OMP06856.1"/>
    <property type="molecule type" value="Genomic_DNA"/>
</dbReference>
<evidence type="ECO:0000313" key="2">
    <source>
        <dbReference type="Proteomes" id="UP000187203"/>
    </source>
</evidence>
<evidence type="ECO:0000313" key="1">
    <source>
        <dbReference type="EMBL" id="OMP06856.1"/>
    </source>
</evidence>
<accession>A0A1R3KID9</accession>
<protein>
    <submittedName>
        <fullName evidence="1">Uncharacterized protein</fullName>
    </submittedName>
</protein>
<reference evidence="2" key="1">
    <citation type="submission" date="2013-09" db="EMBL/GenBank/DDBJ databases">
        <title>Corchorus olitorius genome sequencing.</title>
        <authorList>
            <person name="Alam M."/>
            <person name="Haque M.S."/>
            <person name="Islam M.S."/>
            <person name="Emdad E.M."/>
            <person name="Islam M.M."/>
            <person name="Ahmed B."/>
            <person name="Halim A."/>
            <person name="Hossen Q.M.M."/>
            <person name="Hossain M.Z."/>
            <person name="Ahmed R."/>
            <person name="Khan M.M."/>
            <person name="Islam R."/>
            <person name="Rashid M.M."/>
            <person name="Khan S.A."/>
            <person name="Rahman M.S."/>
            <person name="Alam M."/>
            <person name="Yahiya A.S."/>
            <person name="Khan M.S."/>
            <person name="Azam M.S."/>
            <person name="Haque T."/>
            <person name="Lashkar M.Z.H."/>
            <person name="Akhand A.I."/>
            <person name="Morshed G."/>
            <person name="Roy S."/>
            <person name="Uddin K.S."/>
            <person name="Rabeya T."/>
            <person name="Hossain A.S."/>
            <person name="Chowdhury A."/>
            <person name="Snigdha A.R."/>
            <person name="Mortoza M.S."/>
            <person name="Matin S.A."/>
            <person name="Hoque S.M.E."/>
            <person name="Islam M.K."/>
            <person name="Roy D.K."/>
            <person name="Haider R."/>
            <person name="Moosa M.M."/>
            <person name="Elias S.M."/>
            <person name="Hasan A.M."/>
            <person name="Jahan S."/>
            <person name="Shafiuddin M."/>
            <person name="Mahmood N."/>
            <person name="Shommy N.S."/>
        </authorList>
    </citation>
    <scope>NUCLEOTIDE SEQUENCE [LARGE SCALE GENOMIC DNA]</scope>
    <source>
        <strain evidence="2">cv. O-4</strain>
    </source>
</reference>
<comment type="caution">
    <text evidence="1">The sequence shown here is derived from an EMBL/GenBank/DDBJ whole genome shotgun (WGS) entry which is preliminary data.</text>
</comment>